<keyword evidence="8" id="KW-1185">Reference proteome</keyword>
<dbReference type="SUPFAM" id="SSF53383">
    <property type="entry name" value="PLP-dependent transferases"/>
    <property type="match status" value="1"/>
</dbReference>
<dbReference type="InterPro" id="IPR036388">
    <property type="entry name" value="WH-like_DNA-bd_sf"/>
</dbReference>
<dbReference type="Proteomes" id="UP000052022">
    <property type="component" value="Unassembled WGS sequence"/>
</dbReference>
<sequence>MKNTAWLAFEIDRSAKTPVFEQICAFIRTRAVSGDLPEGSKLPASREFAAQLGVSRPTVVTAYEQLLAEGYVRSRVGSGYFLCDLGEVELPAAPKAASKPDPARAPNTPKPFEYGQPDMRLFPHRQWAKSVAKVCRSQPESMLTGGTDFGNLALRRAIADYVSEWRGISAVPDQIAITAGSSDALELCMRTLSQRGDAIGLEDPGYLPASAFAQAQGLSKVHLPVDDQGACLPARGETPSLVVLTPSHQYPLGGSMSPNRRLDFIRWANDRGGWIVEDDYDSEFRYAGRPIPALAGFDHLRRTIYVGSFSKIFSNTLRLGYVILPEPLVPQFHDTFDRFRPKASLMPQAALADYISSGAFYRHLRRVRRIYGQRRKLLLDRLRQDFADFGHFQDHQAGMQLVFHLNPPFHDIDIAAKAARLGVRTPPLSAVCAKAQGRNGLMLGFSGFDEDEITAALDLLHSCFVAETQG</sequence>
<dbReference type="Gene3D" id="1.10.10.10">
    <property type="entry name" value="Winged helix-like DNA-binding domain superfamily/Winged helix DNA-binding domain"/>
    <property type="match status" value="1"/>
</dbReference>
<evidence type="ECO:0000259" key="6">
    <source>
        <dbReference type="PROSITE" id="PS50949"/>
    </source>
</evidence>
<dbReference type="GO" id="GO:0030170">
    <property type="term" value="F:pyridoxal phosphate binding"/>
    <property type="evidence" value="ECO:0007669"/>
    <property type="project" value="InterPro"/>
</dbReference>
<dbReference type="InterPro" id="IPR051446">
    <property type="entry name" value="HTH_trans_reg/aminotransferase"/>
</dbReference>
<dbReference type="InterPro" id="IPR015421">
    <property type="entry name" value="PyrdxlP-dep_Trfase_major"/>
</dbReference>
<evidence type="ECO:0000256" key="4">
    <source>
        <dbReference type="ARBA" id="ARBA00023125"/>
    </source>
</evidence>
<dbReference type="GO" id="GO:0003677">
    <property type="term" value="F:DNA binding"/>
    <property type="evidence" value="ECO:0007669"/>
    <property type="project" value="UniProtKB-KW"/>
</dbReference>
<reference evidence="7 8" key="1">
    <citation type="submission" date="2015-09" db="EMBL/GenBank/DDBJ databases">
        <authorList>
            <consortium name="Swine Surveillance"/>
        </authorList>
    </citation>
    <scope>NUCLEOTIDE SEQUENCE [LARGE SCALE GENOMIC DNA]</scope>
    <source>
        <strain evidence="7 8">CECT 7557</strain>
    </source>
</reference>
<dbReference type="SMART" id="SM00345">
    <property type="entry name" value="HTH_GNTR"/>
    <property type="match status" value="1"/>
</dbReference>
<dbReference type="SUPFAM" id="SSF46785">
    <property type="entry name" value="Winged helix' DNA-binding domain"/>
    <property type="match status" value="1"/>
</dbReference>
<evidence type="ECO:0000256" key="3">
    <source>
        <dbReference type="ARBA" id="ARBA00023015"/>
    </source>
</evidence>
<dbReference type="PANTHER" id="PTHR46577:SF1">
    <property type="entry name" value="HTH-TYPE TRANSCRIPTIONAL REGULATORY PROTEIN GABR"/>
    <property type="match status" value="1"/>
</dbReference>
<keyword evidence="2" id="KW-0663">Pyridoxal phosphate</keyword>
<dbReference type="GO" id="GO:0003700">
    <property type="term" value="F:DNA-binding transcription factor activity"/>
    <property type="evidence" value="ECO:0007669"/>
    <property type="project" value="InterPro"/>
</dbReference>
<feature type="domain" description="HTH gntR-type" evidence="6">
    <location>
        <begin position="17"/>
        <end position="85"/>
    </location>
</feature>
<dbReference type="EMBL" id="CYSD01000043">
    <property type="protein sequence ID" value="CUH82063.1"/>
    <property type="molecule type" value="Genomic_DNA"/>
</dbReference>
<evidence type="ECO:0000256" key="2">
    <source>
        <dbReference type="ARBA" id="ARBA00022898"/>
    </source>
</evidence>
<dbReference type="CDD" id="cd00609">
    <property type="entry name" value="AAT_like"/>
    <property type="match status" value="1"/>
</dbReference>
<dbReference type="InterPro" id="IPR000524">
    <property type="entry name" value="Tscrpt_reg_HTH_GntR"/>
</dbReference>
<organism evidence="7 8">
    <name type="scientific">Tritonibacter multivorans</name>
    <dbReference type="NCBI Taxonomy" id="928856"/>
    <lineage>
        <taxon>Bacteria</taxon>
        <taxon>Pseudomonadati</taxon>
        <taxon>Pseudomonadota</taxon>
        <taxon>Alphaproteobacteria</taxon>
        <taxon>Rhodobacterales</taxon>
        <taxon>Paracoccaceae</taxon>
        <taxon>Tritonibacter</taxon>
    </lineage>
</organism>
<evidence type="ECO:0000256" key="5">
    <source>
        <dbReference type="ARBA" id="ARBA00023163"/>
    </source>
</evidence>
<gene>
    <name evidence="7" type="primary">gabR_2</name>
    <name evidence="7" type="ORF">TRM7557_03731</name>
</gene>
<accession>A0A0P1GZP5</accession>
<evidence type="ECO:0000256" key="1">
    <source>
        <dbReference type="ARBA" id="ARBA00005384"/>
    </source>
</evidence>
<dbReference type="InterPro" id="IPR036390">
    <property type="entry name" value="WH_DNA-bd_sf"/>
</dbReference>
<dbReference type="PRINTS" id="PR00035">
    <property type="entry name" value="HTHGNTR"/>
</dbReference>
<dbReference type="Pfam" id="PF00155">
    <property type="entry name" value="Aminotran_1_2"/>
    <property type="match status" value="1"/>
</dbReference>
<dbReference type="InterPro" id="IPR015424">
    <property type="entry name" value="PyrdxlP-dep_Trfase"/>
</dbReference>
<dbReference type="AlphaFoldDB" id="A0A0P1GZP5"/>
<protein>
    <submittedName>
        <fullName evidence="7">HTH-type transcriptional regulatory protein GabR</fullName>
    </submittedName>
</protein>
<dbReference type="OrthoDB" id="9808770at2"/>
<evidence type="ECO:0000313" key="7">
    <source>
        <dbReference type="EMBL" id="CUH82063.1"/>
    </source>
</evidence>
<dbReference type="PANTHER" id="PTHR46577">
    <property type="entry name" value="HTH-TYPE TRANSCRIPTIONAL REGULATORY PROTEIN GABR"/>
    <property type="match status" value="1"/>
</dbReference>
<keyword evidence="5" id="KW-0804">Transcription</keyword>
<name>A0A0P1GZP5_9RHOB</name>
<dbReference type="STRING" id="928856.SAMN04488049_10577"/>
<keyword evidence="3" id="KW-0805">Transcription regulation</keyword>
<dbReference type="RefSeq" id="WP_058291711.1">
    <property type="nucleotide sequence ID" value="NZ_CYSD01000043.1"/>
</dbReference>
<dbReference type="Gene3D" id="3.40.640.10">
    <property type="entry name" value="Type I PLP-dependent aspartate aminotransferase-like (Major domain)"/>
    <property type="match status" value="1"/>
</dbReference>
<comment type="similarity">
    <text evidence="1">In the C-terminal section; belongs to the class-I pyridoxal-phosphate-dependent aminotransferase family.</text>
</comment>
<proteinExistence type="inferred from homology"/>
<dbReference type="CDD" id="cd07377">
    <property type="entry name" value="WHTH_GntR"/>
    <property type="match status" value="1"/>
</dbReference>
<keyword evidence="4" id="KW-0238">DNA-binding</keyword>
<dbReference type="PROSITE" id="PS50949">
    <property type="entry name" value="HTH_GNTR"/>
    <property type="match status" value="1"/>
</dbReference>
<dbReference type="Pfam" id="PF00392">
    <property type="entry name" value="GntR"/>
    <property type="match status" value="1"/>
</dbReference>
<evidence type="ECO:0000313" key="8">
    <source>
        <dbReference type="Proteomes" id="UP000052022"/>
    </source>
</evidence>
<dbReference type="InterPro" id="IPR004839">
    <property type="entry name" value="Aminotransferase_I/II_large"/>
</dbReference>